<dbReference type="Pfam" id="PF08327">
    <property type="entry name" value="AHSA1"/>
    <property type="match status" value="1"/>
</dbReference>
<sequence length="176" mass="19282">MAGVVRAGSWERRERTDVLRFTLELARPVHQVWPVVATPAGLRGWLADADPLEARLGGAVTLRWLNAGDGGRATVAEGTVTAWDLEHVAEYTVAGHGRIRFHLAPAGATDGTVLRFTNEVACADEPDRLSRLAGWHQHLEHLAEALEGRPRDRSASTPDRYRELYAAYEAPGGRQS</sequence>
<dbReference type="SUPFAM" id="SSF55961">
    <property type="entry name" value="Bet v1-like"/>
    <property type="match status" value="1"/>
</dbReference>
<feature type="domain" description="Activator of Hsp90 ATPase homologue 1/2-like C-terminal" evidence="2">
    <location>
        <begin position="28"/>
        <end position="147"/>
    </location>
</feature>
<accession>A0ABW6FDG9</accession>
<evidence type="ECO:0000256" key="1">
    <source>
        <dbReference type="ARBA" id="ARBA00006817"/>
    </source>
</evidence>
<dbReference type="InterPro" id="IPR023393">
    <property type="entry name" value="START-like_dom_sf"/>
</dbReference>
<dbReference type="EMBL" id="JBHXIJ010000005">
    <property type="protein sequence ID" value="MFD5097701.1"/>
    <property type="molecule type" value="Genomic_DNA"/>
</dbReference>
<evidence type="ECO:0000259" key="2">
    <source>
        <dbReference type="Pfam" id="PF08327"/>
    </source>
</evidence>
<protein>
    <submittedName>
        <fullName evidence="3">SRPBCC domain-containing protein</fullName>
    </submittedName>
</protein>
<dbReference type="RefSeq" id="WP_386707431.1">
    <property type="nucleotide sequence ID" value="NZ_JBHXIJ010000005.1"/>
</dbReference>
<evidence type="ECO:0000313" key="4">
    <source>
        <dbReference type="Proteomes" id="UP001598448"/>
    </source>
</evidence>
<comment type="caution">
    <text evidence="3">The sequence shown here is derived from an EMBL/GenBank/DDBJ whole genome shotgun (WGS) entry which is preliminary data.</text>
</comment>
<dbReference type="Gene3D" id="3.30.530.20">
    <property type="match status" value="1"/>
</dbReference>
<organism evidence="3 4">
    <name type="scientific">Streptomyces albidochromogenes</name>
    <dbReference type="NCBI Taxonomy" id="329524"/>
    <lineage>
        <taxon>Bacteria</taxon>
        <taxon>Bacillati</taxon>
        <taxon>Actinomycetota</taxon>
        <taxon>Actinomycetes</taxon>
        <taxon>Kitasatosporales</taxon>
        <taxon>Streptomycetaceae</taxon>
        <taxon>Streptomyces</taxon>
    </lineage>
</organism>
<comment type="similarity">
    <text evidence="1">Belongs to the AHA1 family.</text>
</comment>
<evidence type="ECO:0000313" key="3">
    <source>
        <dbReference type="EMBL" id="MFD5097701.1"/>
    </source>
</evidence>
<gene>
    <name evidence="3" type="ORF">ACFWJN_01770</name>
</gene>
<name>A0ABW6FDG9_9ACTN</name>
<proteinExistence type="inferred from homology"/>
<reference evidence="3 4" key="1">
    <citation type="submission" date="2024-09" db="EMBL/GenBank/DDBJ databases">
        <title>The Natural Products Discovery Center: Release of the First 8490 Sequenced Strains for Exploring Actinobacteria Biosynthetic Diversity.</title>
        <authorList>
            <person name="Kalkreuter E."/>
            <person name="Kautsar S.A."/>
            <person name="Yang D."/>
            <person name="Bader C.D."/>
            <person name="Teijaro C.N."/>
            <person name="Fluegel L."/>
            <person name="Davis C.M."/>
            <person name="Simpson J.R."/>
            <person name="Lauterbach L."/>
            <person name="Steele A.D."/>
            <person name="Gui C."/>
            <person name="Meng S."/>
            <person name="Li G."/>
            <person name="Viehrig K."/>
            <person name="Ye F."/>
            <person name="Su P."/>
            <person name="Kiefer A.F."/>
            <person name="Nichols A."/>
            <person name="Cepeda A.J."/>
            <person name="Yan W."/>
            <person name="Fan B."/>
            <person name="Jiang Y."/>
            <person name="Adhikari A."/>
            <person name="Zheng C.-J."/>
            <person name="Schuster L."/>
            <person name="Cowan T.M."/>
            <person name="Smanski M.J."/>
            <person name="Chevrette M.G."/>
            <person name="De Carvalho L.P.S."/>
            <person name="Shen B."/>
        </authorList>
    </citation>
    <scope>NUCLEOTIDE SEQUENCE [LARGE SCALE GENOMIC DNA]</scope>
    <source>
        <strain evidence="3 4">NPDC058348</strain>
    </source>
</reference>
<dbReference type="Proteomes" id="UP001598448">
    <property type="component" value="Unassembled WGS sequence"/>
</dbReference>
<keyword evidence="4" id="KW-1185">Reference proteome</keyword>
<dbReference type="InterPro" id="IPR013538">
    <property type="entry name" value="ASHA1/2-like_C"/>
</dbReference>